<comment type="caution">
    <text evidence="2">The sequence shown here is derived from an EMBL/GenBank/DDBJ whole genome shotgun (WGS) entry which is preliminary data.</text>
</comment>
<protein>
    <submittedName>
        <fullName evidence="2">Uncharacterized protein</fullName>
    </submittedName>
</protein>
<dbReference type="EMBL" id="JAUIZM010000007">
    <property type="protein sequence ID" value="KAK1374192.1"/>
    <property type="molecule type" value="Genomic_DNA"/>
</dbReference>
<dbReference type="Proteomes" id="UP001237642">
    <property type="component" value="Unassembled WGS sequence"/>
</dbReference>
<dbReference type="AlphaFoldDB" id="A0AAD8MIK4"/>
<name>A0AAD8MIK4_9APIA</name>
<evidence type="ECO:0000313" key="3">
    <source>
        <dbReference type="Proteomes" id="UP001237642"/>
    </source>
</evidence>
<accession>A0AAD8MIK4</accession>
<feature type="region of interest" description="Disordered" evidence="1">
    <location>
        <begin position="129"/>
        <end position="171"/>
    </location>
</feature>
<sequence length="171" mass="19233">MRSRTTAAKWDDQSHLIFVLICEDEVMKGSRMNTTFSKFPGVEHTTDAEPKNLYAENAVHTVEETFPTNCSPVTSWMITFRLKDERTTSIYLGAHPTSHASAKGCDPDEEDTGLYFFPDNVNRSDEYSFDLNGVPSEHTSDSNYAEVPRDSDLNDVPPEPTSNSKFLDILT</sequence>
<gene>
    <name evidence="2" type="ORF">POM88_030385</name>
</gene>
<reference evidence="2" key="2">
    <citation type="submission" date="2023-05" db="EMBL/GenBank/DDBJ databases">
        <authorList>
            <person name="Schelkunov M.I."/>
        </authorList>
    </citation>
    <scope>NUCLEOTIDE SEQUENCE</scope>
    <source>
        <strain evidence="2">Hsosn_3</strain>
        <tissue evidence="2">Leaf</tissue>
    </source>
</reference>
<evidence type="ECO:0000256" key="1">
    <source>
        <dbReference type="SAM" id="MobiDB-lite"/>
    </source>
</evidence>
<organism evidence="2 3">
    <name type="scientific">Heracleum sosnowskyi</name>
    <dbReference type="NCBI Taxonomy" id="360622"/>
    <lineage>
        <taxon>Eukaryota</taxon>
        <taxon>Viridiplantae</taxon>
        <taxon>Streptophyta</taxon>
        <taxon>Embryophyta</taxon>
        <taxon>Tracheophyta</taxon>
        <taxon>Spermatophyta</taxon>
        <taxon>Magnoliopsida</taxon>
        <taxon>eudicotyledons</taxon>
        <taxon>Gunneridae</taxon>
        <taxon>Pentapetalae</taxon>
        <taxon>asterids</taxon>
        <taxon>campanulids</taxon>
        <taxon>Apiales</taxon>
        <taxon>Apiaceae</taxon>
        <taxon>Apioideae</taxon>
        <taxon>apioid superclade</taxon>
        <taxon>Tordylieae</taxon>
        <taxon>Tordyliinae</taxon>
        <taxon>Heracleum</taxon>
    </lineage>
</organism>
<proteinExistence type="predicted"/>
<evidence type="ECO:0000313" key="2">
    <source>
        <dbReference type="EMBL" id="KAK1374192.1"/>
    </source>
</evidence>
<reference evidence="2" key="1">
    <citation type="submission" date="2023-02" db="EMBL/GenBank/DDBJ databases">
        <title>Genome of toxic invasive species Heracleum sosnowskyi carries increased number of genes despite the absence of recent whole-genome duplications.</title>
        <authorList>
            <person name="Schelkunov M."/>
            <person name="Shtratnikova V."/>
            <person name="Makarenko M."/>
            <person name="Klepikova A."/>
            <person name="Omelchenko D."/>
            <person name="Novikova G."/>
            <person name="Obukhova E."/>
            <person name="Bogdanov V."/>
            <person name="Penin A."/>
            <person name="Logacheva M."/>
        </authorList>
    </citation>
    <scope>NUCLEOTIDE SEQUENCE</scope>
    <source>
        <strain evidence="2">Hsosn_3</strain>
        <tissue evidence="2">Leaf</tissue>
    </source>
</reference>
<keyword evidence="3" id="KW-1185">Reference proteome</keyword>